<organism evidence="3 4">
    <name type="scientific">Desulforhabdus amnigena</name>
    <dbReference type="NCBI Taxonomy" id="40218"/>
    <lineage>
        <taxon>Bacteria</taxon>
        <taxon>Pseudomonadati</taxon>
        <taxon>Thermodesulfobacteriota</taxon>
        <taxon>Syntrophobacteria</taxon>
        <taxon>Syntrophobacterales</taxon>
        <taxon>Syntrophobacteraceae</taxon>
        <taxon>Desulforhabdus</taxon>
    </lineage>
</organism>
<dbReference type="SUPFAM" id="SSF53850">
    <property type="entry name" value="Periplasmic binding protein-like II"/>
    <property type="match status" value="1"/>
</dbReference>
<accession>A0A9W6D442</accession>
<proteinExistence type="predicted"/>
<feature type="domain" description="Solute-binding protein family 3/N-terminal" evidence="2">
    <location>
        <begin position="53"/>
        <end position="290"/>
    </location>
</feature>
<dbReference type="SMART" id="SM00062">
    <property type="entry name" value="PBPb"/>
    <property type="match status" value="1"/>
</dbReference>
<dbReference type="Gene3D" id="3.40.190.10">
    <property type="entry name" value="Periplasmic binding protein-like II"/>
    <property type="match status" value="2"/>
</dbReference>
<reference evidence="3" key="1">
    <citation type="submission" date="2022-12" db="EMBL/GenBank/DDBJ databases">
        <title>Reference genome sequencing for broad-spectrum identification of bacterial and archaeal isolates by mass spectrometry.</title>
        <authorList>
            <person name="Sekiguchi Y."/>
            <person name="Tourlousse D.M."/>
        </authorList>
    </citation>
    <scope>NUCLEOTIDE SEQUENCE</scope>
    <source>
        <strain evidence="3">ASRB1</strain>
    </source>
</reference>
<evidence type="ECO:0000313" key="4">
    <source>
        <dbReference type="Proteomes" id="UP001144372"/>
    </source>
</evidence>
<dbReference type="Pfam" id="PF00497">
    <property type="entry name" value="SBP_bac_3"/>
    <property type="match status" value="1"/>
</dbReference>
<keyword evidence="4" id="KW-1185">Reference proteome</keyword>
<comment type="caution">
    <text evidence="3">The sequence shown here is derived from an EMBL/GenBank/DDBJ whole genome shotgun (WGS) entry which is preliminary data.</text>
</comment>
<evidence type="ECO:0000313" key="3">
    <source>
        <dbReference type="EMBL" id="GLI34208.1"/>
    </source>
</evidence>
<keyword evidence="1" id="KW-0732">Signal</keyword>
<sequence length="299" mass="33076">MIQQSSKSAARFVWKIILSVVICTLSVSRVLAGDLEEIKTRGVLRHLGVPYANFVTGSEDGLDVEMIRLFAMHLGVKYEYVKTTWERVFSDLTGKKITNTGDEVKITGDVPVKGDIAANGLTILPWRKKVADFSVATFPNQVWAVANGDAPLTPITPSGDVQKDIKAVKAQLQGKVILGLTNTCVDPHLYGLEEAGAKIKGFRGSLNELVPAIMNGEGDICLQDVSGVLIAVEKWPDRVKIIGPVSSMQNMGYAFDKNSPELRNAFNEFFEQCKKDGTYNRLVMKYYPAIFKFYPDFFN</sequence>
<evidence type="ECO:0000256" key="1">
    <source>
        <dbReference type="ARBA" id="ARBA00022729"/>
    </source>
</evidence>
<name>A0A9W6D442_9BACT</name>
<dbReference type="AlphaFoldDB" id="A0A9W6D442"/>
<dbReference type="RefSeq" id="WP_281793469.1">
    <property type="nucleotide sequence ID" value="NZ_BSDR01000001.1"/>
</dbReference>
<dbReference type="EMBL" id="BSDR01000001">
    <property type="protein sequence ID" value="GLI34208.1"/>
    <property type="molecule type" value="Genomic_DNA"/>
</dbReference>
<protein>
    <submittedName>
        <fullName evidence="3">ABC transporter substrate-binding protein</fullName>
    </submittedName>
</protein>
<gene>
    <name evidence="3" type="ORF">DAMNIGENAA_16410</name>
</gene>
<dbReference type="InterPro" id="IPR001638">
    <property type="entry name" value="Solute-binding_3/MltF_N"/>
</dbReference>
<dbReference type="PANTHER" id="PTHR35936:SF17">
    <property type="entry name" value="ARGININE-BINDING EXTRACELLULAR PROTEIN ARTP"/>
    <property type="match status" value="1"/>
</dbReference>
<dbReference type="Proteomes" id="UP001144372">
    <property type="component" value="Unassembled WGS sequence"/>
</dbReference>
<evidence type="ECO:0000259" key="2">
    <source>
        <dbReference type="SMART" id="SM00062"/>
    </source>
</evidence>
<dbReference type="PANTHER" id="PTHR35936">
    <property type="entry name" value="MEMBRANE-BOUND LYTIC MUREIN TRANSGLYCOSYLASE F"/>
    <property type="match status" value="1"/>
</dbReference>